<sequence length="335" mass="36776">MNTNATTITIDSVPSNSLLLAPAIDTSSPPVNTMELMYPDASPSFLQVAGASSCCFGYLQGHGGGVIHFDSLMGKKDREIERLRKNIQVATACSEVTRKISEIHKRGFTEERQKVSLLERKVLGLEQRLREAEEKKRELQQMVSGLIQKMNAMAREAMRGRRGNPIQVFPELAKSLGALCFEVLATSGQLNITTGIPGDHAIHSSITRTLRLVDDTIKLLHQIEMASREVVGDISESNPWDRKIRRAARGLRVESVKEVLDRIRGTASNAIKRPFTVSTAPILSFLGRSDASDSSMRSVHRSSGMSMSDVSGWCEGVARAGNSSVMSMESGEFRE</sequence>
<evidence type="ECO:0000256" key="1">
    <source>
        <dbReference type="SAM" id="Coils"/>
    </source>
</evidence>
<dbReference type="EMBL" id="JBAHYK010001453">
    <property type="protein sequence ID" value="KAL0567966.1"/>
    <property type="molecule type" value="Genomic_DNA"/>
</dbReference>
<keyword evidence="1" id="KW-0175">Coiled coil</keyword>
<feature type="coiled-coil region" evidence="1">
    <location>
        <begin position="115"/>
        <end position="156"/>
    </location>
</feature>
<evidence type="ECO:0000313" key="3">
    <source>
        <dbReference type="Proteomes" id="UP001465976"/>
    </source>
</evidence>
<reference evidence="2 3" key="1">
    <citation type="submission" date="2024-02" db="EMBL/GenBank/DDBJ databases">
        <title>A draft genome for the cacao thread blight pathogen Marasmius crinis-equi.</title>
        <authorList>
            <person name="Cohen S.P."/>
            <person name="Baruah I.K."/>
            <person name="Amoako-Attah I."/>
            <person name="Bukari Y."/>
            <person name="Meinhardt L.W."/>
            <person name="Bailey B.A."/>
        </authorList>
    </citation>
    <scope>NUCLEOTIDE SEQUENCE [LARGE SCALE GENOMIC DNA]</scope>
    <source>
        <strain evidence="2 3">GH-76</strain>
    </source>
</reference>
<dbReference type="Proteomes" id="UP001465976">
    <property type="component" value="Unassembled WGS sequence"/>
</dbReference>
<gene>
    <name evidence="2" type="ORF">V5O48_014028</name>
</gene>
<protein>
    <submittedName>
        <fullName evidence="2">Uncharacterized protein</fullName>
    </submittedName>
</protein>
<organism evidence="2 3">
    <name type="scientific">Marasmius crinis-equi</name>
    <dbReference type="NCBI Taxonomy" id="585013"/>
    <lineage>
        <taxon>Eukaryota</taxon>
        <taxon>Fungi</taxon>
        <taxon>Dikarya</taxon>
        <taxon>Basidiomycota</taxon>
        <taxon>Agaricomycotina</taxon>
        <taxon>Agaricomycetes</taxon>
        <taxon>Agaricomycetidae</taxon>
        <taxon>Agaricales</taxon>
        <taxon>Marasmiineae</taxon>
        <taxon>Marasmiaceae</taxon>
        <taxon>Marasmius</taxon>
    </lineage>
</organism>
<comment type="caution">
    <text evidence="2">The sequence shown here is derived from an EMBL/GenBank/DDBJ whole genome shotgun (WGS) entry which is preliminary data.</text>
</comment>
<evidence type="ECO:0000313" key="2">
    <source>
        <dbReference type="EMBL" id="KAL0567966.1"/>
    </source>
</evidence>
<keyword evidence="3" id="KW-1185">Reference proteome</keyword>
<proteinExistence type="predicted"/>
<name>A0ABR3EYH4_9AGAR</name>
<accession>A0ABR3EYH4</accession>